<proteinExistence type="predicted"/>
<accession>A0A1J4KPT6</accession>
<comment type="caution">
    <text evidence="3">The sequence shown here is derived from an EMBL/GenBank/DDBJ whole genome shotgun (WGS) entry which is preliminary data.</text>
</comment>
<dbReference type="VEuPathDB" id="TrichDB:TRFO_16520"/>
<dbReference type="Proteomes" id="UP000179807">
    <property type="component" value="Unassembled WGS sequence"/>
</dbReference>
<reference evidence="3" key="1">
    <citation type="submission" date="2016-10" db="EMBL/GenBank/DDBJ databases">
        <authorList>
            <person name="Benchimol M."/>
            <person name="Almeida L.G."/>
            <person name="Vasconcelos A.T."/>
            <person name="Perreira-Neves A."/>
            <person name="Rosa I.A."/>
            <person name="Tasca T."/>
            <person name="Bogo M.R."/>
            <person name="de Souza W."/>
        </authorList>
    </citation>
    <scope>NUCLEOTIDE SEQUENCE [LARGE SCALE GENOMIC DNA]</scope>
    <source>
        <strain evidence="3">K</strain>
    </source>
</reference>
<keyword evidence="1" id="KW-0175">Coiled coil</keyword>
<gene>
    <name evidence="3" type="ORF">TRFO_16520</name>
</gene>
<feature type="compositionally biased region" description="Polar residues" evidence="2">
    <location>
        <begin position="315"/>
        <end position="324"/>
    </location>
</feature>
<protein>
    <submittedName>
        <fullName evidence="3">Uncharacterized protein</fullName>
    </submittedName>
</protein>
<feature type="region of interest" description="Disordered" evidence="2">
    <location>
        <begin position="263"/>
        <end position="324"/>
    </location>
</feature>
<name>A0A1J4KPT6_9EUKA</name>
<evidence type="ECO:0000313" key="3">
    <source>
        <dbReference type="EMBL" id="OHT13321.1"/>
    </source>
</evidence>
<dbReference type="GeneID" id="94833730"/>
<evidence type="ECO:0000256" key="2">
    <source>
        <dbReference type="SAM" id="MobiDB-lite"/>
    </source>
</evidence>
<feature type="compositionally biased region" description="Pro residues" evidence="2">
    <location>
        <begin position="273"/>
        <end position="282"/>
    </location>
</feature>
<organism evidence="3 4">
    <name type="scientific">Tritrichomonas foetus</name>
    <dbReference type="NCBI Taxonomy" id="1144522"/>
    <lineage>
        <taxon>Eukaryota</taxon>
        <taxon>Metamonada</taxon>
        <taxon>Parabasalia</taxon>
        <taxon>Tritrichomonadida</taxon>
        <taxon>Tritrichomonadidae</taxon>
        <taxon>Tritrichomonas</taxon>
    </lineage>
</organism>
<evidence type="ECO:0000313" key="4">
    <source>
        <dbReference type="Proteomes" id="UP000179807"/>
    </source>
</evidence>
<dbReference type="RefSeq" id="XP_068366457.1">
    <property type="nucleotide sequence ID" value="XM_068499026.1"/>
</dbReference>
<dbReference type="EMBL" id="MLAK01000543">
    <property type="protein sequence ID" value="OHT13321.1"/>
    <property type="molecule type" value="Genomic_DNA"/>
</dbReference>
<feature type="coiled-coil region" evidence="1">
    <location>
        <begin position="55"/>
        <end position="96"/>
    </location>
</feature>
<dbReference type="AlphaFoldDB" id="A0A1J4KPT6"/>
<evidence type="ECO:0000256" key="1">
    <source>
        <dbReference type="SAM" id="Coils"/>
    </source>
</evidence>
<keyword evidence="4" id="KW-1185">Reference proteome</keyword>
<sequence length="324" mass="37354">MVDLNFNYNVAWALSHAKNSSADGTKELLVRQHIKIAELAIQVDRARKVTKETYSNLHKQDIEDLKKQIEDQDAELNELYEILRNQSDAFEDAEAQRQEEFGPLHEGVDEVKKIGEESMLLEKSANEQTQMLIEENINQLRDDLVVKIEEIPVIHNIECDKIQEATDQLLQDPTLAIDEIVAKFDDYKEKVQKMSEIVASNRTTLTAKIVRDKLRCDEFIRDNDNRFEIFAESSHKWDVTVDQLKEAEEMIEDFERGLNTLCPIRGNAQYSPPQSPKASPKPSPKKNLDSEQSQTDRFQLEEEDEEEEEEEAYSCLNSVSSGHK</sequence>
<feature type="compositionally biased region" description="Acidic residues" evidence="2">
    <location>
        <begin position="301"/>
        <end position="312"/>
    </location>
</feature>